<dbReference type="InterPro" id="IPR010065">
    <property type="entry name" value="AA_ABC_transptr_permease_3TM"/>
</dbReference>
<protein>
    <submittedName>
        <fullName evidence="11">Amino acid ABC transporter permease</fullName>
    </submittedName>
</protein>
<dbReference type="InterPro" id="IPR000515">
    <property type="entry name" value="MetI-like"/>
</dbReference>
<name>A0A6L5YJY1_9FIRM</name>
<evidence type="ECO:0000259" key="10">
    <source>
        <dbReference type="PROSITE" id="PS50928"/>
    </source>
</evidence>
<dbReference type="SUPFAM" id="SSF161098">
    <property type="entry name" value="MetI-like"/>
    <property type="match status" value="1"/>
</dbReference>
<keyword evidence="7 9" id="KW-1133">Transmembrane helix</keyword>
<dbReference type="PANTHER" id="PTHR30614:SF20">
    <property type="entry name" value="GLUTAMINE TRANSPORT SYSTEM PERMEASE PROTEIN GLNP"/>
    <property type="match status" value="1"/>
</dbReference>
<dbReference type="PANTHER" id="PTHR30614">
    <property type="entry name" value="MEMBRANE COMPONENT OF AMINO ACID ABC TRANSPORTER"/>
    <property type="match status" value="1"/>
</dbReference>
<dbReference type="RefSeq" id="WP_022153726.1">
    <property type="nucleotide sequence ID" value="NZ_DAWCKG010000172.1"/>
</dbReference>
<proteinExistence type="inferred from homology"/>
<evidence type="ECO:0000256" key="4">
    <source>
        <dbReference type="ARBA" id="ARBA00022475"/>
    </source>
</evidence>
<dbReference type="Pfam" id="PF00528">
    <property type="entry name" value="BPD_transp_1"/>
    <property type="match status" value="1"/>
</dbReference>
<evidence type="ECO:0000313" key="11">
    <source>
        <dbReference type="EMBL" id="MST58288.1"/>
    </source>
</evidence>
<gene>
    <name evidence="11" type="ORF">FYJ59_08570</name>
</gene>
<sequence length="229" mass="25281">MQNIWQHIYAAFIEADRWKLYLKGLGVTLEVSFFAALLGILIGTIAAFLKLSTRKNGSKTIASRIASAYIDIIRGTPTTVQLLIMWSGILATCKNSVLIASLTFGINSGAYVAEIVRAGILAVDKGQMEAGRSLGLNKFQTMRYIIIPQAFKSILPPLGNEFIVLIKETSIVGYVGMSDLTRVANQMTSKLFDVFTPLLGIAFIYFVLTKVLSILLAKLERRLRKSDNR</sequence>
<evidence type="ECO:0000256" key="9">
    <source>
        <dbReference type="RuleBase" id="RU363032"/>
    </source>
</evidence>
<keyword evidence="8 9" id="KW-0472">Membrane</keyword>
<dbReference type="InterPro" id="IPR035906">
    <property type="entry name" value="MetI-like_sf"/>
</dbReference>
<comment type="similarity">
    <text evidence="2">Belongs to the binding-protein-dependent transport system permease family. HisMQ subfamily.</text>
</comment>
<keyword evidence="4" id="KW-1003">Cell membrane</keyword>
<dbReference type="Gene3D" id="1.10.3720.10">
    <property type="entry name" value="MetI-like"/>
    <property type="match status" value="1"/>
</dbReference>
<keyword evidence="12" id="KW-1185">Reference proteome</keyword>
<evidence type="ECO:0000256" key="8">
    <source>
        <dbReference type="ARBA" id="ARBA00023136"/>
    </source>
</evidence>
<evidence type="ECO:0000256" key="6">
    <source>
        <dbReference type="ARBA" id="ARBA00022970"/>
    </source>
</evidence>
<feature type="transmembrane region" description="Helical" evidence="9">
    <location>
        <begin position="31"/>
        <end position="49"/>
    </location>
</feature>
<dbReference type="GO" id="GO:0043190">
    <property type="term" value="C:ATP-binding cassette (ABC) transporter complex"/>
    <property type="evidence" value="ECO:0007669"/>
    <property type="project" value="InterPro"/>
</dbReference>
<dbReference type="GO" id="GO:0022857">
    <property type="term" value="F:transmembrane transporter activity"/>
    <property type="evidence" value="ECO:0007669"/>
    <property type="project" value="InterPro"/>
</dbReference>
<evidence type="ECO:0000256" key="1">
    <source>
        <dbReference type="ARBA" id="ARBA00004651"/>
    </source>
</evidence>
<comment type="subcellular location">
    <subcellularLocation>
        <location evidence="1 9">Cell membrane</location>
        <topology evidence="1 9">Multi-pass membrane protein</topology>
    </subcellularLocation>
</comment>
<keyword evidence="6" id="KW-0029">Amino-acid transport</keyword>
<accession>A0A6L5YJY1</accession>
<evidence type="ECO:0000256" key="5">
    <source>
        <dbReference type="ARBA" id="ARBA00022692"/>
    </source>
</evidence>
<dbReference type="GO" id="GO:0006865">
    <property type="term" value="P:amino acid transport"/>
    <property type="evidence" value="ECO:0007669"/>
    <property type="project" value="UniProtKB-KW"/>
</dbReference>
<evidence type="ECO:0000313" key="12">
    <source>
        <dbReference type="Proteomes" id="UP000476055"/>
    </source>
</evidence>
<dbReference type="Proteomes" id="UP000476055">
    <property type="component" value="Unassembled WGS sequence"/>
</dbReference>
<dbReference type="InterPro" id="IPR043429">
    <property type="entry name" value="ArtM/GltK/GlnP/TcyL/YhdX-like"/>
</dbReference>
<comment type="caution">
    <text evidence="11">The sequence shown here is derived from an EMBL/GenBank/DDBJ whole genome shotgun (WGS) entry which is preliminary data.</text>
</comment>
<evidence type="ECO:0000256" key="2">
    <source>
        <dbReference type="ARBA" id="ARBA00010072"/>
    </source>
</evidence>
<evidence type="ECO:0000256" key="3">
    <source>
        <dbReference type="ARBA" id="ARBA00022448"/>
    </source>
</evidence>
<keyword evidence="3 9" id="KW-0813">Transport</keyword>
<dbReference type="CDD" id="cd06261">
    <property type="entry name" value="TM_PBP2"/>
    <property type="match status" value="1"/>
</dbReference>
<dbReference type="FunFam" id="1.10.3720.10:FF:000033">
    <property type="entry name" value="Polar amino acid ABC transporter permease"/>
    <property type="match status" value="1"/>
</dbReference>
<organism evidence="11 12">
    <name type="scientific">Waltera intestinalis</name>
    <dbReference type="NCBI Taxonomy" id="2606635"/>
    <lineage>
        <taxon>Bacteria</taxon>
        <taxon>Bacillati</taxon>
        <taxon>Bacillota</taxon>
        <taxon>Clostridia</taxon>
        <taxon>Lachnospirales</taxon>
        <taxon>Lachnospiraceae</taxon>
        <taxon>Waltera</taxon>
    </lineage>
</organism>
<keyword evidence="5 9" id="KW-0812">Transmembrane</keyword>
<dbReference type="NCBIfam" id="TIGR01726">
    <property type="entry name" value="HEQRo_perm_3TM"/>
    <property type="match status" value="1"/>
</dbReference>
<evidence type="ECO:0000256" key="7">
    <source>
        <dbReference type="ARBA" id="ARBA00022989"/>
    </source>
</evidence>
<feature type="transmembrane region" description="Helical" evidence="9">
    <location>
        <begin position="197"/>
        <end position="219"/>
    </location>
</feature>
<reference evidence="11 12" key="1">
    <citation type="submission" date="2019-08" db="EMBL/GenBank/DDBJ databases">
        <title>In-depth cultivation of the pig gut microbiome towards novel bacterial diversity and tailored functional studies.</title>
        <authorList>
            <person name="Wylensek D."/>
            <person name="Hitch T.C.A."/>
            <person name="Clavel T."/>
        </authorList>
    </citation>
    <scope>NUCLEOTIDE SEQUENCE [LARGE SCALE GENOMIC DNA]</scope>
    <source>
        <strain evidence="11 12">WCA3-601-WT-6H</strain>
    </source>
</reference>
<feature type="domain" description="ABC transmembrane type-1" evidence="10">
    <location>
        <begin position="25"/>
        <end position="216"/>
    </location>
</feature>
<dbReference type="PROSITE" id="PS50928">
    <property type="entry name" value="ABC_TM1"/>
    <property type="match status" value="1"/>
</dbReference>
<dbReference type="EMBL" id="VUMU01000009">
    <property type="protein sequence ID" value="MST58288.1"/>
    <property type="molecule type" value="Genomic_DNA"/>
</dbReference>
<dbReference type="AlphaFoldDB" id="A0A6L5YJY1"/>